<dbReference type="AlphaFoldDB" id="A0A5E8HE76"/>
<evidence type="ECO:0000259" key="1">
    <source>
        <dbReference type="Pfam" id="PF01551"/>
    </source>
</evidence>
<dbReference type="InterPro" id="IPR011055">
    <property type="entry name" value="Dup_hybrid_motif"/>
</dbReference>
<reference evidence="2 3" key="1">
    <citation type="submission" date="2013-04" db="EMBL/GenBank/DDBJ databases">
        <authorList>
            <person name="Harkins D.M."/>
            <person name="Durkin A.S."/>
            <person name="Brinkac L.M."/>
            <person name="Haft D.H."/>
            <person name="Selengut J.D."/>
            <person name="Sanka R."/>
            <person name="DePew J."/>
            <person name="Purushe J."/>
            <person name="Hartskeerl R.A."/>
            <person name="Ahmed A."/>
            <person name="van der Linden H."/>
            <person name="Goris M.G.A."/>
            <person name="Vinetz J.M."/>
            <person name="Sutton G.G."/>
            <person name="Nierman W.C."/>
            <person name="Fouts D.E."/>
        </authorList>
    </citation>
    <scope>NUCLEOTIDE SEQUENCE [LARGE SCALE GENOMIC DNA]</scope>
    <source>
        <strain evidence="2 3">Sao Paulo</strain>
    </source>
</reference>
<dbReference type="PANTHER" id="PTHR21666:SF270">
    <property type="entry name" value="MUREIN HYDROLASE ACTIVATOR ENVC"/>
    <property type="match status" value="1"/>
</dbReference>
<evidence type="ECO:0000313" key="2">
    <source>
        <dbReference type="EMBL" id="EOQ89549.1"/>
    </source>
</evidence>
<dbReference type="SUPFAM" id="SSF51261">
    <property type="entry name" value="Duplicated hybrid motif"/>
    <property type="match status" value="1"/>
</dbReference>
<dbReference type="InterPro" id="IPR050570">
    <property type="entry name" value="Cell_wall_metabolism_enzyme"/>
</dbReference>
<dbReference type="InterPro" id="IPR016047">
    <property type="entry name" value="M23ase_b-sheet_dom"/>
</dbReference>
<dbReference type="Pfam" id="PF01551">
    <property type="entry name" value="Peptidase_M23"/>
    <property type="match status" value="1"/>
</dbReference>
<organism evidence="2 3">
    <name type="scientific">Leptospira yanagawae serovar Saopaulo str. Sao Paulo = ATCC 700523</name>
    <dbReference type="NCBI Taxonomy" id="1249483"/>
    <lineage>
        <taxon>Bacteria</taxon>
        <taxon>Pseudomonadati</taxon>
        <taxon>Spirochaetota</taxon>
        <taxon>Spirochaetia</taxon>
        <taxon>Leptospirales</taxon>
        <taxon>Leptospiraceae</taxon>
        <taxon>Leptospira</taxon>
    </lineage>
</organism>
<dbReference type="GO" id="GO:0004222">
    <property type="term" value="F:metalloendopeptidase activity"/>
    <property type="evidence" value="ECO:0007669"/>
    <property type="project" value="TreeGrafter"/>
</dbReference>
<feature type="domain" description="M23ase beta-sheet core" evidence="1">
    <location>
        <begin position="143"/>
        <end position="242"/>
    </location>
</feature>
<gene>
    <name evidence="2" type="ORF">LEP1GSC202_1816</name>
</gene>
<comment type="caution">
    <text evidence="2">The sequence shown here is derived from an EMBL/GenBank/DDBJ whole genome shotgun (WGS) entry which is preliminary data.</text>
</comment>
<name>A0A5E8HE76_9LEPT</name>
<dbReference type="Gene3D" id="2.70.70.10">
    <property type="entry name" value="Glucose Permease (Domain IIA)"/>
    <property type="match status" value="1"/>
</dbReference>
<evidence type="ECO:0000313" key="3">
    <source>
        <dbReference type="Proteomes" id="UP000013996"/>
    </source>
</evidence>
<dbReference type="Proteomes" id="UP000013996">
    <property type="component" value="Unassembled WGS sequence"/>
</dbReference>
<dbReference type="CDD" id="cd12797">
    <property type="entry name" value="M23_peptidase"/>
    <property type="match status" value="1"/>
</dbReference>
<accession>A0A5E8HE76</accession>
<dbReference type="PANTHER" id="PTHR21666">
    <property type="entry name" value="PEPTIDASE-RELATED"/>
    <property type="match status" value="1"/>
</dbReference>
<protein>
    <submittedName>
        <fullName evidence="2">Peptidase, M23 family</fullName>
    </submittedName>
</protein>
<sequence length="392" mass="45045">MFTIPYGFLFAEEPQSYCSMDRVCVEFVSNSRGVDVYFHNKIATKQTDTSISVSAVLVNMKSSKPLPLLAVLRGNRKVKLFHLKTISKKKKISYKIQYKWILGNFLSKHNFRYIYDLPFDSKLKVRVSQSYFGQKSHTGDNRYSIDFGLKEDDYILAARPGLVIDTQDKNIEGGLDPKFKESANYIKIQHDDGTIAEYAHLRYRGVLVKIGQRVTIGTVIGHSGNTGYSEGPHLHFEVYQPTKTLRKKTIPTKFRTQVSEAETLSEGALLWKREIGSPIEKKIVDVDGTFICDRLDGITQEGCKQTSFSKLSPIYLLIPILRPDVYKFQLQLQKKETAIRYEYTWDSKKEDWISSFMIPIQDFQDPVDGEWVLSVWSNGNLQKKIEFQLTSI</sequence>
<dbReference type="STRING" id="1249483.LEP1GSC202_1816"/>
<dbReference type="EMBL" id="AOGX02000015">
    <property type="protein sequence ID" value="EOQ89549.1"/>
    <property type="molecule type" value="Genomic_DNA"/>
</dbReference>
<proteinExistence type="predicted"/>